<keyword evidence="13" id="KW-1185">Reference proteome</keyword>
<evidence type="ECO:0000313" key="13">
    <source>
        <dbReference type="Proteomes" id="UP000189933"/>
    </source>
</evidence>
<dbReference type="PANTHER" id="PTHR30425">
    <property type="entry name" value="PHOSPHATE TRANSPORT SYSTEM PERMEASE PROTEIN PST"/>
    <property type="match status" value="1"/>
</dbReference>
<comment type="function">
    <text evidence="10">Part of the binding-protein-dependent transport system for phosphate; probably responsible for the translocation of the substrate across the membrane.</text>
</comment>
<dbReference type="NCBIfam" id="TIGR02138">
    <property type="entry name" value="phosphate_pstC"/>
    <property type="match status" value="1"/>
</dbReference>
<comment type="similarity">
    <text evidence="2 10">Belongs to the binding-protein-dependent transport system permease family. CysTW subfamily.</text>
</comment>
<dbReference type="AlphaFoldDB" id="A0A1T4Q5K5"/>
<evidence type="ECO:0000256" key="5">
    <source>
        <dbReference type="ARBA" id="ARBA00022592"/>
    </source>
</evidence>
<keyword evidence="3 9" id="KW-0813">Transport</keyword>
<dbReference type="CDD" id="cd06261">
    <property type="entry name" value="TM_PBP2"/>
    <property type="match status" value="1"/>
</dbReference>
<evidence type="ECO:0000256" key="1">
    <source>
        <dbReference type="ARBA" id="ARBA00004651"/>
    </source>
</evidence>
<dbReference type="Pfam" id="PF00528">
    <property type="entry name" value="BPD_transp_1"/>
    <property type="match status" value="1"/>
</dbReference>
<feature type="transmembrane region" description="Helical" evidence="9">
    <location>
        <begin position="254"/>
        <end position="275"/>
    </location>
</feature>
<keyword evidence="8 9" id="KW-0472">Membrane</keyword>
<evidence type="ECO:0000256" key="9">
    <source>
        <dbReference type="RuleBase" id="RU363032"/>
    </source>
</evidence>
<dbReference type="Gene3D" id="1.10.3720.10">
    <property type="entry name" value="MetI-like"/>
    <property type="match status" value="1"/>
</dbReference>
<keyword evidence="7 9" id="KW-1133">Transmembrane helix</keyword>
<keyword evidence="5 10" id="KW-0592">Phosphate transport</keyword>
<evidence type="ECO:0000256" key="6">
    <source>
        <dbReference type="ARBA" id="ARBA00022692"/>
    </source>
</evidence>
<evidence type="ECO:0000256" key="8">
    <source>
        <dbReference type="ARBA" id="ARBA00023136"/>
    </source>
</evidence>
<dbReference type="GO" id="GO:0005315">
    <property type="term" value="F:phosphate transmembrane transporter activity"/>
    <property type="evidence" value="ECO:0007669"/>
    <property type="project" value="InterPro"/>
</dbReference>
<dbReference type="Proteomes" id="UP000189933">
    <property type="component" value="Unassembled WGS sequence"/>
</dbReference>
<evidence type="ECO:0000256" key="2">
    <source>
        <dbReference type="ARBA" id="ARBA00007069"/>
    </source>
</evidence>
<sequence>MERAVEFLLKAVALLSILVIGLIFLFLFKESLPVLTKVPLSDFFTSKIWAPTDTPPKFSLLPLLAGSFLVTLGALVIAVPLGLATAIYLGQIAHPTIRGILKPAIEVLAGIPSVVYGFFALMVLAPKIKSLFHLDTGLTALTGSIILAIMALPTIVSVSEDAINAVPRRYAEASLSLGATRWQTIKHVIVPAAFSGITAAVMLGMGRAIGETMAVMMATGNAAVIPKGFLVPVRTMTATIAAEMGEVPRGSEHYHALFLIGLVLMIITLVINLIADYVARKVKEVE</sequence>
<feature type="transmembrane region" description="Helical" evidence="9">
    <location>
        <begin position="101"/>
        <end position="125"/>
    </location>
</feature>
<name>A0A1T4Q5K5_9FIRM</name>
<feature type="transmembrane region" description="Helical" evidence="9">
    <location>
        <begin position="63"/>
        <end position="89"/>
    </location>
</feature>
<feature type="transmembrane region" description="Helical" evidence="9">
    <location>
        <begin position="7"/>
        <end position="28"/>
    </location>
</feature>
<protein>
    <recommendedName>
        <fullName evidence="10">Phosphate transport system permease protein</fullName>
    </recommendedName>
</protein>
<proteinExistence type="inferred from homology"/>
<dbReference type="PANTHER" id="PTHR30425:SF1">
    <property type="entry name" value="PHOSPHATE TRANSPORT SYSTEM PERMEASE PROTEIN PSTC"/>
    <property type="match status" value="1"/>
</dbReference>
<feature type="transmembrane region" description="Helical" evidence="9">
    <location>
        <begin position="137"/>
        <end position="159"/>
    </location>
</feature>
<feature type="domain" description="ABC transmembrane type-1" evidence="11">
    <location>
        <begin position="64"/>
        <end position="275"/>
    </location>
</feature>
<dbReference type="GO" id="GO:0005886">
    <property type="term" value="C:plasma membrane"/>
    <property type="evidence" value="ECO:0007669"/>
    <property type="project" value="UniProtKB-SubCell"/>
</dbReference>
<dbReference type="RefSeq" id="WP_078665594.1">
    <property type="nucleotide sequence ID" value="NZ_FUXM01000016.1"/>
</dbReference>
<accession>A0A1T4Q5K5</accession>
<dbReference type="SUPFAM" id="SSF161098">
    <property type="entry name" value="MetI-like"/>
    <property type="match status" value="1"/>
</dbReference>
<gene>
    <name evidence="12" type="ORF">SAMN02745885_01529</name>
</gene>
<dbReference type="InterPro" id="IPR000515">
    <property type="entry name" value="MetI-like"/>
</dbReference>
<feature type="transmembrane region" description="Helical" evidence="9">
    <location>
        <begin position="188"/>
        <end position="209"/>
    </location>
</feature>
<evidence type="ECO:0000313" key="12">
    <source>
        <dbReference type="EMBL" id="SJZ98801.1"/>
    </source>
</evidence>
<evidence type="ECO:0000256" key="7">
    <source>
        <dbReference type="ARBA" id="ARBA00022989"/>
    </source>
</evidence>
<dbReference type="GO" id="GO:0006817">
    <property type="term" value="P:phosphate ion transport"/>
    <property type="evidence" value="ECO:0007669"/>
    <property type="project" value="UniProtKB-KW"/>
</dbReference>
<dbReference type="InterPro" id="IPR051124">
    <property type="entry name" value="Phosphate_Transport_Permease"/>
</dbReference>
<keyword evidence="6 9" id="KW-0812">Transmembrane</keyword>
<keyword evidence="4 10" id="KW-1003">Cell membrane</keyword>
<evidence type="ECO:0000256" key="10">
    <source>
        <dbReference type="RuleBase" id="RU363054"/>
    </source>
</evidence>
<evidence type="ECO:0000259" key="11">
    <source>
        <dbReference type="PROSITE" id="PS50928"/>
    </source>
</evidence>
<evidence type="ECO:0000256" key="3">
    <source>
        <dbReference type="ARBA" id="ARBA00022448"/>
    </source>
</evidence>
<evidence type="ECO:0000256" key="4">
    <source>
        <dbReference type="ARBA" id="ARBA00022475"/>
    </source>
</evidence>
<reference evidence="13" key="1">
    <citation type="submission" date="2017-02" db="EMBL/GenBank/DDBJ databases">
        <authorList>
            <person name="Varghese N."/>
            <person name="Submissions S."/>
        </authorList>
    </citation>
    <scope>NUCLEOTIDE SEQUENCE [LARGE SCALE GENOMIC DNA]</scope>
    <source>
        <strain evidence="13">DSM 16521</strain>
    </source>
</reference>
<dbReference type="InterPro" id="IPR035906">
    <property type="entry name" value="MetI-like_sf"/>
</dbReference>
<organism evidence="12 13">
    <name type="scientific">Carboxydocella sporoproducens DSM 16521</name>
    <dbReference type="NCBI Taxonomy" id="1121270"/>
    <lineage>
        <taxon>Bacteria</taxon>
        <taxon>Bacillati</taxon>
        <taxon>Bacillota</taxon>
        <taxon>Clostridia</taxon>
        <taxon>Eubacteriales</taxon>
        <taxon>Clostridiales Family XVI. Incertae Sedis</taxon>
        <taxon>Carboxydocella</taxon>
    </lineage>
</organism>
<dbReference type="EMBL" id="FUXM01000016">
    <property type="protein sequence ID" value="SJZ98801.1"/>
    <property type="molecule type" value="Genomic_DNA"/>
</dbReference>
<dbReference type="OrthoDB" id="9785113at2"/>
<dbReference type="InterPro" id="IPR011864">
    <property type="entry name" value="Phosphate_PstC"/>
</dbReference>
<comment type="subcellular location">
    <subcellularLocation>
        <location evidence="1 9">Cell membrane</location>
        <topology evidence="1 9">Multi-pass membrane protein</topology>
    </subcellularLocation>
</comment>
<dbReference type="PROSITE" id="PS50928">
    <property type="entry name" value="ABC_TM1"/>
    <property type="match status" value="1"/>
</dbReference>